<keyword evidence="7" id="KW-0539">Nucleus</keyword>
<sequence length="1067" mass="117327">MGDILPPKRQAVVDRLRRRIELYRRKQNGSLIRYEQTSNGWNHQQRQDTIFLKQRYLETKAKKAKKNDNKSTKDGLGTNSENARNVLSKPAKRPAESLDTPLNQSDGLGDPPERQVKLACRSSSPSQGQRETQGQSSLPRFSVQIVQQFSSSDSSHVQNSQTIQTNVTVKAVHPESPMTSMASGQCNTLQEPQVSSATSIECKQEKVGNLNQCSSMGLSTCNNHNSTIGNNSGVGERFSDAFSTLGFPDDSSGDVIDPDILKDLIDDVLTTGNPSDLMKDFNFDDSDREQDQEPKETVDPMLDITGKSHSTPPLHGHFSSTHSPFSTMQAQGGTSGFSPGPRGSPMGNHTSVSVTPSTTYQSPHSSNYTHSGSFSVSPTLGLDFKLSEPSPAAQTLKQMAEQHQSLQQKQQIGLNMSSPHSRSPFTNENFTESMTLPPIRSGFMSASSGQVNTAQKTQASSMLAARSYDKQVNFTSVRPASGSGPFKQETENGVFPGSQGITTTNNMAPVPGMEYQKQQQVMQMQHLHQLPPEQKSVMSGSHYGVPSPDNKQSQSGMPQPSAYGSTRPLSHFTAGQTSSVHNQFVRGPSPGVVSSPTQHYRPSSRSNLQLSQTQQLQISQTGSQLQVCQSQQLQMSRDFKQNPTGNSQQQQQISVFSTYPHSTTAPRPPFQMNMSQTQSVNFTNQFSGTGNSNGVPAHEEMCQHMMKQHVVQQNNIGATASQREIQLQQFLNRPPPEYKHHTVTNQVLPPHQQMMADNSMVVLNPTQTSQRFSQPSDVSRRGLVSESTVHTLQHPSSQNQMSVRARTQQACVPTPHVGMGSALSNLNQTTGSSTHPNITSANLAGHMSRTRSVYSSCLPRSQRPPNVNVGPEGLNISQRAVAPEWRQLLLQQQQQQSGVRPISQPSSRMQFSRAPLGTMGQNMLSPTMNMLNHQIIPRTVVPQQAMRGETTQRQHLQNNQILMHPHQQMTFHTGMDPMDSTNGQPNTMLMTTLASSTTNLTNQRNIYPTNDSTNQSNQVDDPTHFNLDFLDNNFIEGTDSDLLNIDPVLNGGNSSFSLLDEMNMLNK</sequence>
<name>A0ABM1BXS4_LIMPO</name>
<evidence type="ECO:0000256" key="6">
    <source>
        <dbReference type="ARBA" id="ARBA00023163"/>
    </source>
</evidence>
<dbReference type="Proteomes" id="UP000694941">
    <property type="component" value="Unplaced"/>
</dbReference>
<feature type="compositionally biased region" description="Polar residues" evidence="8">
    <location>
        <begin position="318"/>
        <end position="332"/>
    </location>
</feature>
<keyword evidence="6" id="KW-0804">Transcription</keyword>
<feature type="region of interest" description="Disordered" evidence="8">
    <location>
        <begin position="401"/>
        <end position="423"/>
    </location>
</feature>
<feature type="region of interest" description="Disordered" evidence="8">
    <location>
        <begin position="534"/>
        <end position="615"/>
    </location>
</feature>
<reference evidence="11" key="1">
    <citation type="submission" date="2025-08" db="UniProtKB">
        <authorList>
            <consortium name="RefSeq"/>
        </authorList>
    </citation>
    <scope>IDENTIFICATION</scope>
    <source>
        <tissue evidence="11">Muscle</tissue>
    </source>
</reference>
<dbReference type="SMART" id="SM01275">
    <property type="entry name" value="MamL-1"/>
    <property type="match status" value="1"/>
</dbReference>
<keyword evidence="10" id="KW-1185">Reference proteome</keyword>
<evidence type="ECO:0000256" key="3">
    <source>
        <dbReference type="ARBA" id="ARBA00022976"/>
    </source>
</evidence>
<dbReference type="Gene3D" id="6.10.250.970">
    <property type="match status" value="1"/>
</dbReference>
<protein>
    <submittedName>
        <fullName evidence="11">Mastermind-like protein 3</fullName>
    </submittedName>
</protein>
<dbReference type="GeneID" id="106474561"/>
<evidence type="ECO:0000256" key="1">
    <source>
        <dbReference type="ARBA" id="ARBA00004324"/>
    </source>
</evidence>
<feature type="compositionally biased region" description="Polar residues" evidence="8">
    <location>
        <begin position="347"/>
        <end position="374"/>
    </location>
</feature>
<dbReference type="InterPro" id="IPR046370">
    <property type="entry name" value="MAML_N_sf"/>
</dbReference>
<proteinExistence type="inferred from homology"/>
<feature type="region of interest" description="Disordered" evidence="8">
    <location>
        <begin position="271"/>
        <end position="374"/>
    </location>
</feature>
<feature type="domain" description="Neurogenic mastermind-like N-terminal" evidence="9">
    <location>
        <begin position="7"/>
        <end position="66"/>
    </location>
</feature>
<dbReference type="PANTHER" id="PTHR15692">
    <property type="entry name" value="MASTERMIND-LIKE"/>
    <property type="match status" value="1"/>
</dbReference>
<evidence type="ECO:0000313" key="10">
    <source>
        <dbReference type="Proteomes" id="UP000694941"/>
    </source>
</evidence>
<evidence type="ECO:0000256" key="7">
    <source>
        <dbReference type="ARBA" id="ARBA00023242"/>
    </source>
</evidence>
<feature type="region of interest" description="Disordered" evidence="8">
    <location>
        <begin position="479"/>
        <end position="501"/>
    </location>
</feature>
<gene>
    <name evidence="11" type="primary">LOC106474561</name>
</gene>
<feature type="compositionally biased region" description="Polar residues" evidence="8">
    <location>
        <begin position="592"/>
        <end position="601"/>
    </location>
</feature>
<evidence type="ECO:0000256" key="2">
    <source>
        <dbReference type="ARBA" id="ARBA00008081"/>
    </source>
</evidence>
<feature type="compositionally biased region" description="Basic and acidic residues" evidence="8">
    <location>
        <begin position="60"/>
        <end position="73"/>
    </location>
</feature>
<organism evidence="10 11">
    <name type="scientific">Limulus polyphemus</name>
    <name type="common">Atlantic horseshoe crab</name>
    <dbReference type="NCBI Taxonomy" id="6850"/>
    <lineage>
        <taxon>Eukaryota</taxon>
        <taxon>Metazoa</taxon>
        <taxon>Ecdysozoa</taxon>
        <taxon>Arthropoda</taxon>
        <taxon>Chelicerata</taxon>
        <taxon>Merostomata</taxon>
        <taxon>Xiphosura</taxon>
        <taxon>Limulidae</taxon>
        <taxon>Limulus</taxon>
    </lineage>
</organism>
<evidence type="ECO:0000313" key="11">
    <source>
        <dbReference type="RefSeq" id="XP_013790706.2"/>
    </source>
</evidence>
<evidence type="ECO:0000256" key="8">
    <source>
        <dbReference type="SAM" id="MobiDB-lite"/>
    </source>
</evidence>
<keyword evidence="5" id="KW-0010">Activator</keyword>
<comment type="subcellular location">
    <subcellularLocation>
        <location evidence="1">Nucleus speckle</location>
    </subcellularLocation>
</comment>
<feature type="compositionally biased region" description="Basic and acidic residues" evidence="8">
    <location>
        <begin position="289"/>
        <end position="298"/>
    </location>
</feature>
<accession>A0ABM1BXS4</accession>
<feature type="region of interest" description="Disordered" evidence="8">
    <location>
        <begin position="60"/>
        <end position="139"/>
    </location>
</feature>
<dbReference type="RefSeq" id="XP_013790706.2">
    <property type="nucleotide sequence ID" value="XM_013935252.2"/>
</dbReference>
<comment type="similarity">
    <text evidence="2">Belongs to the mastermind family.</text>
</comment>
<dbReference type="PANTHER" id="PTHR15692:SF20">
    <property type="entry name" value="NEUROGENIC MASTERMIND-LIKE N-TERMINAL DOMAIN-CONTAINING PROTEIN"/>
    <property type="match status" value="1"/>
</dbReference>
<keyword evidence="3" id="KW-0914">Notch signaling pathway</keyword>
<dbReference type="InterPro" id="IPR046369">
    <property type="entry name" value="MAML1-3"/>
</dbReference>
<feature type="compositionally biased region" description="Polar residues" evidence="8">
    <location>
        <begin position="549"/>
        <end position="582"/>
    </location>
</feature>
<feature type="compositionally biased region" description="Polar residues" evidence="8">
    <location>
        <begin position="121"/>
        <end position="139"/>
    </location>
</feature>
<evidence type="ECO:0000259" key="9">
    <source>
        <dbReference type="SMART" id="SM01275"/>
    </source>
</evidence>
<feature type="compositionally biased region" description="Low complexity" evidence="8">
    <location>
        <begin position="603"/>
        <end position="615"/>
    </location>
</feature>
<dbReference type="InterPro" id="IPR019082">
    <property type="entry name" value="Mastermind-like_N"/>
</dbReference>
<evidence type="ECO:0000256" key="4">
    <source>
        <dbReference type="ARBA" id="ARBA00023015"/>
    </source>
</evidence>
<evidence type="ECO:0000256" key="5">
    <source>
        <dbReference type="ARBA" id="ARBA00023159"/>
    </source>
</evidence>
<keyword evidence="4" id="KW-0805">Transcription regulation</keyword>
<dbReference type="Pfam" id="PF09596">
    <property type="entry name" value="MamL-1"/>
    <property type="match status" value="1"/>
</dbReference>